<evidence type="ECO:0000256" key="2">
    <source>
        <dbReference type="SAM" id="Phobius"/>
    </source>
</evidence>
<dbReference type="RefSeq" id="WP_381422012.1">
    <property type="nucleotide sequence ID" value="NZ_JBHSDH010000013.1"/>
</dbReference>
<dbReference type="Gene3D" id="3.10.310.50">
    <property type="match status" value="1"/>
</dbReference>
<evidence type="ECO:0000259" key="3">
    <source>
        <dbReference type="Pfam" id="PF04536"/>
    </source>
</evidence>
<feature type="domain" description="TPM" evidence="3">
    <location>
        <begin position="35"/>
        <end position="158"/>
    </location>
</feature>
<protein>
    <submittedName>
        <fullName evidence="4">TPM domain-containing protein</fullName>
    </submittedName>
</protein>
<comment type="caution">
    <text evidence="4">The sequence shown here is derived from an EMBL/GenBank/DDBJ whole genome shotgun (WGS) entry which is preliminary data.</text>
</comment>
<organism evidence="4 5">
    <name type="scientific">Sphingorhabdus arenilitoris</name>
    <dbReference type="NCBI Taxonomy" id="1490041"/>
    <lineage>
        <taxon>Bacteria</taxon>
        <taxon>Pseudomonadati</taxon>
        <taxon>Pseudomonadota</taxon>
        <taxon>Alphaproteobacteria</taxon>
        <taxon>Sphingomonadales</taxon>
        <taxon>Sphingomonadaceae</taxon>
        <taxon>Sphingorhabdus</taxon>
    </lineage>
</organism>
<dbReference type="Proteomes" id="UP001595887">
    <property type="component" value="Unassembled WGS sequence"/>
</dbReference>
<accession>A0ABV8RHR0</accession>
<keyword evidence="5" id="KW-1185">Reference proteome</keyword>
<sequence>MIGAPALRLFLPILLFFGAIPAVYSQDFPALTDRVVDQADLLSPDEEAALISKLKKLEDETQRQLVVATISDLQDYDIADYGWRLGEHWGIGDKKRDDGMILIIAPNERRMRIEVGQELEAVLPDVLAGRIIRDDITPYFKRGDYAAGINAGTDKIITQLQLPPEQAAQIVREAKESRSGNDGENIGLILFWLFVLLFVILPILGSFRGGKKHRRKGSSGPVIIWGGGDWGGGSGGSSWGGGGGGSWGGGGFSGGGGGFGGGGASGGW</sequence>
<evidence type="ECO:0000256" key="1">
    <source>
        <dbReference type="SAM" id="MobiDB-lite"/>
    </source>
</evidence>
<evidence type="ECO:0000313" key="4">
    <source>
        <dbReference type="EMBL" id="MFC4291821.1"/>
    </source>
</evidence>
<dbReference type="PANTHER" id="PTHR30373:SF2">
    <property type="entry name" value="UPF0603 PROTEIN YGCG"/>
    <property type="match status" value="1"/>
</dbReference>
<feature type="region of interest" description="Disordered" evidence="1">
    <location>
        <begin position="235"/>
        <end position="254"/>
    </location>
</feature>
<proteinExistence type="predicted"/>
<evidence type="ECO:0000313" key="5">
    <source>
        <dbReference type="Proteomes" id="UP001595887"/>
    </source>
</evidence>
<gene>
    <name evidence="4" type="ORF">ACFOWX_05250</name>
</gene>
<keyword evidence="2" id="KW-1133">Transmembrane helix</keyword>
<dbReference type="InterPro" id="IPR007621">
    <property type="entry name" value="TPM_dom"/>
</dbReference>
<dbReference type="Pfam" id="PF04536">
    <property type="entry name" value="TPM_phosphatase"/>
    <property type="match status" value="1"/>
</dbReference>
<keyword evidence="2" id="KW-0472">Membrane</keyword>
<keyword evidence="2" id="KW-0812">Transmembrane</keyword>
<reference evidence="5" key="1">
    <citation type="journal article" date="2019" name="Int. J. Syst. Evol. Microbiol.">
        <title>The Global Catalogue of Microorganisms (GCM) 10K type strain sequencing project: providing services to taxonomists for standard genome sequencing and annotation.</title>
        <authorList>
            <consortium name="The Broad Institute Genomics Platform"/>
            <consortium name="The Broad Institute Genome Sequencing Center for Infectious Disease"/>
            <person name="Wu L."/>
            <person name="Ma J."/>
        </authorList>
    </citation>
    <scope>NUCLEOTIDE SEQUENCE [LARGE SCALE GENOMIC DNA]</scope>
    <source>
        <strain evidence="5">CECT 8531</strain>
    </source>
</reference>
<dbReference type="EMBL" id="JBHSDH010000013">
    <property type="protein sequence ID" value="MFC4291821.1"/>
    <property type="molecule type" value="Genomic_DNA"/>
</dbReference>
<name>A0ABV8RHR0_9SPHN</name>
<feature type="transmembrane region" description="Helical" evidence="2">
    <location>
        <begin position="186"/>
        <end position="207"/>
    </location>
</feature>
<dbReference type="PANTHER" id="PTHR30373">
    <property type="entry name" value="UPF0603 PROTEIN YGCG"/>
    <property type="match status" value="1"/>
</dbReference>